<evidence type="ECO:0000313" key="11">
    <source>
        <dbReference type="Proteomes" id="UP000305067"/>
    </source>
</evidence>
<evidence type="ECO:0000256" key="2">
    <source>
        <dbReference type="ARBA" id="ARBA00009289"/>
    </source>
</evidence>
<dbReference type="OrthoDB" id="10261524at2759"/>
<reference evidence="10 11" key="1">
    <citation type="journal article" date="2019" name="Nat. Ecol. Evol.">
        <title>Megaphylogeny resolves global patterns of mushroom evolution.</title>
        <authorList>
            <person name="Varga T."/>
            <person name="Krizsan K."/>
            <person name="Foldi C."/>
            <person name="Dima B."/>
            <person name="Sanchez-Garcia M."/>
            <person name="Sanchez-Ramirez S."/>
            <person name="Szollosi G.J."/>
            <person name="Szarkandi J.G."/>
            <person name="Papp V."/>
            <person name="Albert L."/>
            <person name="Andreopoulos W."/>
            <person name="Angelini C."/>
            <person name="Antonin V."/>
            <person name="Barry K.W."/>
            <person name="Bougher N.L."/>
            <person name="Buchanan P."/>
            <person name="Buyck B."/>
            <person name="Bense V."/>
            <person name="Catcheside P."/>
            <person name="Chovatia M."/>
            <person name="Cooper J."/>
            <person name="Damon W."/>
            <person name="Desjardin D."/>
            <person name="Finy P."/>
            <person name="Geml J."/>
            <person name="Haridas S."/>
            <person name="Hughes K."/>
            <person name="Justo A."/>
            <person name="Karasinski D."/>
            <person name="Kautmanova I."/>
            <person name="Kiss B."/>
            <person name="Kocsube S."/>
            <person name="Kotiranta H."/>
            <person name="LaButti K.M."/>
            <person name="Lechner B.E."/>
            <person name="Liimatainen K."/>
            <person name="Lipzen A."/>
            <person name="Lukacs Z."/>
            <person name="Mihaltcheva S."/>
            <person name="Morgado L.N."/>
            <person name="Niskanen T."/>
            <person name="Noordeloos M.E."/>
            <person name="Ohm R.A."/>
            <person name="Ortiz-Santana B."/>
            <person name="Ovrebo C."/>
            <person name="Racz N."/>
            <person name="Riley R."/>
            <person name="Savchenko A."/>
            <person name="Shiryaev A."/>
            <person name="Soop K."/>
            <person name="Spirin V."/>
            <person name="Szebenyi C."/>
            <person name="Tomsovsky M."/>
            <person name="Tulloss R.E."/>
            <person name="Uehling J."/>
            <person name="Grigoriev I.V."/>
            <person name="Vagvolgyi C."/>
            <person name="Papp T."/>
            <person name="Martin F.M."/>
            <person name="Miettinen O."/>
            <person name="Hibbett D.S."/>
            <person name="Nagy L.G."/>
        </authorList>
    </citation>
    <scope>NUCLEOTIDE SEQUENCE [LARGE SCALE GENOMIC DNA]</scope>
    <source>
        <strain evidence="10 11">CBS 309.79</strain>
    </source>
</reference>
<dbReference type="GO" id="GO:0045047">
    <property type="term" value="P:protein targeting to ER"/>
    <property type="evidence" value="ECO:0007669"/>
    <property type="project" value="TreeGrafter"/>
</dbReference>
<dbReference type="Pfam" id="PF04573">
    <property type="entry name" value="SPC22"/>
    <property type="match status" value="1"/>
</dbReference>
<evidence type="ECO:0000256" key="7">
    <source>
        <dbReference type="ARBA" id="ARBA00023136"/>
    </source>
</evidence>
<evidence type="ECO:0000256" key="3">
    <source>
        <dbReference type="ARBA" id="ARBA00022692"/>
    </source>
</evidence>
<dbReference type="EMBL" id="ML178826">
    <property type="protein sequence ID" value="TFL00984.1"/>
    <property type="molecule type" value="Genomic_DNA"/>
</dbReference>
<dbReference type="Proteomes" id="UP000305067">
    <property type="component" value="Unassembled WGS sequence"/>
</dbReference>
<evidence type="ECO:0000256" key="4">
    <source>
        <dbReference type="ARBA" id="ARBA00022824"/>
    </source>
</evidence>
<evidence type="ECO:0000313" key="10">
    <source>
        <dbReference type="EMBL" id="TFL00984.1"/>
    </source>
</evidence>
<dbReference type="AlphaFoldDB" id="A0A5C3QRJ0"/>
<dbReference type="PIRSF" id="PIRSF016089">
    <property type="entry name" value="SPC22"/>
    <property type="match status" value="1"/>
</dbReference>
<dbReference type="STRING" id="1884261.A0A5C3QRJ0"/>
<dbReference type="GO" id="GO:0006465">
    <property type="term" value="P:signal peptide processing"/>
    <property type="evidence" value="ECO:0007669"/>
    <property type="project" value="UniProtKB-UniRule"/>
</dbReference>
<dbReference type="PROSITE" id="PS51257">
    <property type="entry name" value="PROKAR_LIPOPROTEIN"/>
    <property type="match status" value="1"/>
</dbReference>
<keyword evidence="3" id="KW-0812">Transmembrane</keyword>
<evidence type="ECO:0000256" key="5">
    <source>
        <dbReference type="ARBA" id="ARBA00022968"/>
    </source>
</evidence>
<accession>A0A5C3QRJ0</accession>
<evidence type="ECO:0000256" key="6">
    <source>
        <dbReference type="ARBA" id="ARBA00022989"/>
    </source>
</evidence>
<sequence>MHTLLSRVNNASAFMSSCMMTLLAAIAISSFFLGSQPTGEVGISPVKVFAAKGRRHYSGKQDAAFVNFNVTADLAPLFHWNTKQLFVSLEAEYTNMHGVQNTVVIWDKIIRRKQDAQLHIEGGKNKYAFREVSTSFKDVSPASYALKYNLMPYVGVLQYGEIARTSDDVPFPEAQAKVAS</sequence>
<organism evidence="10 11">
    <name type="scientific">Pterulicium gracile</name>
    <dbReference type="NCBI Taxonomy" id="1884261"/>
    <lineage>
        <taxon>Eukaryota</taxon>
        <taxon>Fungi</taxon>
        <taxon>Dikarya</taxon>
        <taxon>Basidiomycota</taxon>
        <taxon>Agaricomycotina</taxon>
        <taxon>Agaricomycetes</taxon>
        <taxon>Agaricomycetidae</taxon>
        <taxon>Agaricales</taxon>
        <taxon>Pleurotineae</taxon>
        <taxon>Pterulaceae</taxon>
        <taxon>Pterulicium</taxon>
    </lineage>
</organism>
<comment type="function">
    <text evidence="8">Essential component of the signal peptidase complex (SPC) which catalyzes the cleavage of N-terminal signal sequences from nascent proteins as they are translocated into the lumen of the endoplasmic reticulum. Essential for the SPC catalytic activity, possibly by stabilizing and positioning the active center of the complex close to the lumenal surface. Essential for viability.</text>
</comment>
<comment type="similarity">
    <text evidence="2 9">Belongs to the SPCS3 family.</text>
</comment>
<name>A0A5C3QRJ0_9AGAR</name>
<protein>
    <recommendedName>
        <fullName evidence="9">Signal peptidase subunit 3</fullName>
    </recommendedName>
</protein>
<keyword evidence="5" id="KW-0735">Signal-anchor</keyword>
<keyword evidence="11" id="KW-1185">Reference proteome</keyword>
<keyword evidence="4 9" id="KW-0256">Endoplasmic reticulum</keyword>
<gene>
    <name evidence="10" type="ORF">BDV98DRAFT_508211</name>
</gene>
<keyword evidence="6" id="KW-1133">Transmembrane helix</keyword>
<dbReference type="PANTHER" id="PTHR12804">
    <property type="entry name" value="MICROSOMAL SIGNAL PEPTIDASE 23 KD SUBUNIT SPC22/23"/>
    <property type="match status" value="1"/>
</dbReference>
<evidence type="ECO:0000256" key="1">
    <source>
        <dbReference type="ARBA" id="ARBA00004648"/>
    </source>
</evidence>
<evidence type="ECO:0000256" key="8">
    <source>
        <dbReference type="ARBA" id="ARBA00045670"/>
    </source>
</evidence>
<comment type="subcellular location">
    <subcellularLocation>
        <location evidence="1">Endoplasmic reticulum membrane</location>
        <topology evidence="1">Single-pass type II membrane protein</topology>
    </subcellularLocation>
</comment>
<dbReference type="PANTHER" id="PTHR12804:SF0">
    <property type="entry name" value="SIGNAL PEPTIDASE COMPLEX SUBUNIT 3"/>
    <property type="match status" value="1"/>
</dbReference>
<dbReference type="GO" id="GO:0005787">
    <property type="term" value="C:signal peptidase complex"/>
    <property type="evidence" value="ECO:0007669"/>
    <property type="project" value="UniProtKB-UniRule"/>
</dbReference>
<proteinExistence type="inferred from homology"/>
<evidence type="ECO:0000256" key="9">
    <source>
        <dbReference type="PIRNR" id="PIRNR016089"/>
    </source>
</evidence>
<keyword evidence="7 9" id="KW-0472">Membrane</keyword>
<dbReference type="InterPro" id="IPR007653">
    <property type="entry name" value="SPC3"/>
</dbReference>